<feature type="transmembrane region" description="Helical" evidence="7">
    <location>
        <begin position="501"/>
        <end position="521"/>
    </location>
</feature>
<evidence type="ECO:0000256" key="7">
    <source>
        <dbReference type="SAM" id="Phobius"/>
    </source>
</evidence>
<feature type="transmembrane region" description="Helical" evidence="7">
    <location>
        <begin position="332"/>
        <end position="358"/>
    </location>
</feature>
<dbReference type="GO" id="GO:0005886">
    <property type="term" value="C:plasma membrane"/>
    <property type="evidence" value="ECO:0007669"/>
    <property type="project" value="UniProtKB-SubCell"/>
</dbReference>
<sequence>MASALPIAVLLLLCLLPTASGLLGSLLAWPPALTVSDAWPQQLSLSLLQSLWVALASTTVALLLALLLARSGFIQRQGFLRHRWVAPLLSLPHVAFAIGLLMLVGDAGWLWRILPDSVSTWAMPNKSLTALITVLSIKEMPFLLLMLVSQRNLFAAEQWLAVATRLGYSTNQSYWLCVVPELLRRVRLPIAAVLIYGLAVVDVALLVGPNTPSTLAVRVYQWSLQQGELALAQTQLGSVLLIAAALLLLMLLYAAVEGYQFFATRRLRRGPPAAVPRFKGFSDKFISALWLILTAAVLLLLILQSVAFAWFYPQWWPQQFSWQAWQGIPQPWLLLGRTAVLALLTASLAVISVALISAWRQQLRARQRGIVDVLLLLPLLLPQISLVLGWRAWLPSGLASMIWAHCVFAEPYAFLVLIGPYQQLTPRWRWMLNSLGYGRWRTEWLLVRGKLMPALGFAWVIAFSVSVAQYLPTQLLAAGRFPTVTTEAVATASGGAASQTAAMALLQALLPLLAFVGYRLYDANVAKLGKGANADV</sequence>
<evidence type="ECO:0000256" key="6">
    <source>
        <dbReference type="ARBA" id="ARBA00023136"/>
    </source>
</evidence>
<feature type="transmembrane region" description="Helical" evidence="7">
    <location>
        <begin position="130"/>
        <end position="148"/>
    </location>
</feature>
<accession>A0A432ZQN8</accession>
<comment type="caution">
    <text evidence="9">The sequence shown here is derived from an EMBL/GenBank/DDBJ whole genome shotgun (WGS) entry which is preliminary data.</text>
</comment>
<evidence type="ECO:0000313" key="9">
    <source>
        <dbReference type="EMBL" id="RUO80224.1"/>
    </source>
</evidence>
<dbReference type="Proteomes" id="UP000287996">
    <property type="component" value="Unassembled WGS sequence"/>
</dbReference>
<keyword evidence="10" id="KW-1185">Reference proteome</keyword>
<feature type="transmembrane region" description="Helical" evidence="7">
    <location>
        <begin position="236"/>
        <end position="256"/>
    </location>
</feature>
<feature type="transmembrane region" description="Helical" evidence="7">
    <location>
        <begin position="370"/>
        <end position="390"/>
    </location>
</feature>
<evidence type="ECO:0000256" key="2">
    <source>
        <dbReference type="ARBA" id="ARBA00022448"/>
    </source>
</evidence>
<dbReference type="PROSITE" id="PS50928">
    <property type="entry name" value="ABC_TM1"/>
    <property type="match status" value="2"/>
</dbReference>
<feature type="transmembrane region" description="Helical" evidence="7">
    <location>
        <begin position="288"/>
        <end position="312"/>
    </location>
</feature>
<keyword evidence="2" id="KW-0813">Transport</keyword>
<evidence type="ECO:0000313" key="10">
    <source>
        <dbReference type="Proteomes" id="UP000287996"/>
    </source>
</evidence>
<evidence type="ECO:0000256" key="3">
    <source>
        <dbReference type="ARBA" id="ARBA00022475"/>
    </source>
</evidence>
<keyword evidence="5 7" id="KW-1133">Transmembrane helix</keyword>
<feature type="domain" description="ABC transmembrane type-1" evidence="8">
    <location>
        <begin position="43"/>
        <end position="252"/>
    </location>
</feature>
<comment type="subcellular location">
    <subcellularLocation>
        <location evidence="1">Cell membrane</location>
        <topology evidence="1">Multi-pass membrane protein</topology>
    </subcellularLocation>
</comment>
<proteinExistence type="predicted"/>
<dbReference type="GO" id="GO:0055085">
    <property type="term" value="P:transmembrane transport"/>
    <property type="evidence" value="ECO:0007669"/>
    <property type="project" value="InterPro"/>
</dbReference>
<evidence type="ECO:0000259" key="8">
    <source>
        <dbReference type="PROSITE" id="PS50928"/>
    </source>
</evidence>
<name>A0A432ZQN8_9GAMM</name>
<feature type="transmembrane region" description="Helical" evidence="7">
    <location>
        <begin position="451"/>
        <end position="471"/>
    </location>
</feature>
<feature type="transmembrane region" description="Helical" evidence="7">
    <location>
        <begin position="50"/>
        <end position="69"/>
    </location>
</feature>
<reference evidence="9 10" key="1">
    <citation type="journal article" date="2011" name="Front. Microbiol.">
        <title>Genomic signatures of strain selection and enhancement in Bacillus atrophaeus var. globigii, a historical biowarfare simulant.</title>
        <authorList>
            <person name="Gibbons H.S."/>
            <person name="Broomall S.M."/>
            <person name="McNew L.A."/>
            <person name="Daligault H."/>
            <person name="Chapman C."/>
            <person name="Bruce D."/>
            <person name="Karavis M."/>
            <person name="Krepps M."/>
            <person name="McGregor P.A."/>
            <person name="Hong C."/>
            <person name="Park K.H."/>
            <person name="Akmal A."/>
            <person name="Feldman A."/>
            <person name="Lin J.S."/>
            <person name="Chang W.E."/>
            <person name="Higgs B.W."/>
            <person name="Demirev P."/>
            <person name="Lindquist J."/>
            <person name="Liem A."/>
            <person name="Fochler E."/>
            <person name="Read T.D."/>
            <person name="Tapia R."/>
            <person name="Johnson S."/>
            <person name="Bishop-Lilly K.A."/>
            <person name="Detter C."/>
            <person name="Han C."/>
            <person name="Sozhamannan S."/>
            <person name="Rosenzweig C.N."/>
            <person name="Skowronski E.W."/>
        </authorList>
    </citation>
    <scope>NUCLEOTIDE SEQUENCE [LARGE SCALE GENOMIC DNA]</scope>
    <source>
        <strain evidence="9 10">CC-PW-9</strain>
    </source>
</reference>
<dbReference type="RefSeq" id="WP_126841722.1">
    <property type="nucleotide sequence ID" value="NZ_PIQH01000005.1"/>
</dbReference>
<feature type="transmembrane region" description="Helical" evidence="7">
    <location>
        <begin position="402"/>
        <end position="421"/>
    </location>
</feature>
<gene>
    <name evidence="9" type="ORF">CWI84_06220</name>
</gene>
<dbReference type="PANTHER" id="PTHR30183:SF6">
    <property type="entry name" value="INNER MEMBRANE ABC TRANSPORTER PERMEASE PROTEIN YNJC"/>
    <property type="match status" value="1"/>
</dbReference>
<dbReference type="SUPFAM" id="SSF161098">
    <property type="entry name" value="MetI-like"/>
    <property type="match status" value="2"/>
</dbReference>
<keyword evidence="6 7" id="KW-0472">Membrane</keyword>
<keyword evidence="4 7" id="KW-0812">Transmembrane</keyword>
<keyword evidence="3" id="KW-1003">Cell membrane</keyword>
<evidence type="ECO:0000256" key="1">
    <source>
        <dbReference type="ARBA" id="ARBA00004651"/>
    </source>
</evidence>
<feature type="transmembrane region" description="Helical" evidence="7">
    <location>
        <begin position="188"/>
        <end position="208"/>
    </location>
</feature>
<dbReference type="Gene3D" id="1.10.3720.10">
    <property type="entry name" value="MetI-like"/>
    <property type="match status" value="2"/>
</dbReference>
<organism evidence="9 10">
    <name type="scientific">Idiomarina tyrosinivorans</name>
    <dbReference type="NCBI Taxonomy" id="1445662"/>
    <lineage>
        <taxon>Bacteria</taxon>
        <taxon>Pseudomonadati</taxon>
        <taxon>Pseudomonadota</taxon>
        <taxon>Gammaproteobacteria</taxon>
        <taxon>Alteromonadales</taxon>
        <taxon>Idiomarinaceae</taxon>
        <taxon>Idiomarina</taxon>
    </lineage>
</organism>
<evidence type="ECO:0000256" key="5">
    <source>
        <dbReference type="ARBA" id="ARBA00022989"/>
    </source>
</evidence>
<dbReference type="PANTHER" id="PTHR30183">
    <property type="entry name" value="MOLYBDENUM TRANSPORT SYSTEM PERMEASE PROTEIN MODB"/>
    <property type="match status" value="1"/>
</dbReference>
<evidence type="ECO:0000256" key="4">
    <source>
        <dbReference type="ARBA" id="ARBA00022692"/>
    </source>
</evidence>
<dbReference type="OrthoDB" id="7852521at2"/>
<dbReference type="InterPro" id="IPR000515">
    <property type="entry name" value="MetI-like"/>
</dbReference>
<dbReference type="EMBL" id="PIQH01000005">
    <property type="protein sequence ID" value="RUO80224.1"/>
    <property type="molecule type" value="Genomic_DNA"/>
</dbReference>
<dbReference type="InterPro" id="IPR035906">
    <property type="entry name" value="MetI-like_sf"/>
</dbReference>
<feature type="transmembrane region" description="Helical" evidence="7">
    <location>
        <begin position="90"/>
        <end position="110"/>
    </location>
</feature>
<protein>
    <recommendedName>
        <fullName evidence="8">ABC transmembrane type-1 domain-containing protein</fullName>
    </recommendedName>
</protein>
<feature type="domain" description="ABC transmembrane type-1" evidence="8">
    <location>
        <begin position="335"/>
        <end position="518"/>
    </location>
</feature>
<dbReference type="AlphaFoldDB" id="A0A432ZQN8"/>